<accession>A0A3L6TI38</accession>
<gene>
    <name evidence="1" type="ORF">C2845_PM01G43590</name>
</gene>
<evidence type="ECO:0000313" key="2">
    <source>
        <dbReference type="Proteomes" id="UP000275267"/>
    </source>
</evidence>
<dbReference type="EMBL" id="PQIB02000001">
    <property type="protein sequence ID" value="RLN39900.1"/>
    <property type="molecule type" value="Genomic_DNA"/>
</dbReference>
<sequence>MPRLHASIPRCRNTAIREHIKDAWKQRNGHEQRNQEVQDAIHPRGARACTCLKGRSGGELGATVKGPCLVLVIE</sequence>
<comment type="caution">
    <text evidence="1">The sequence shown here is derived from an EMBL/GenBank/DDBJ whole genome shotgun (WGS) entry which is preliminary data.</text>
</comment>
<keyword evidence="2" id="KW-1185">Reference proteome</keyword>
<dbReference type="AlphaFoldDB" id="A0A3L6TI38"/>
<reference evidence="2" key="1">
    <citation type="journal article" date="2019" name="Nat. Commun.">
        <title>The genome of broomcorn millet.</title>
        <authorList>
            <person name="Zou C."/>
            <person name="Miki D."/>
            <person name="Li D."/>
            <person name="Tang Q."/>
            <person name="Xiao L."/>
            <person name="Rajput S."/>
            <person name="Deng P."/>
            <person name="Jia W."/>
            <person name="Huang R."/>
            <person name="Zhang M."/>
            <person name="Sun Y."/>
            <person name="Hu J."/>
            <person name="Fu X."/>
            <person name="Schnable P.S."/>
            <person name="Li F."/>
            <person name="Zhang H."/>
            <person name="Feng B."/>
            <person name="Zhu X."/>
            <person name="Liu R."/>
            <person name="Schnable J.C."/>
            <person name="Zhu J.-K."/>
            <person name="Zhang H."/>
        </authorList>
    </citation>
    <scope>NUCLEOTIDE SEQUENCE [LARGE SCALE GENOMIC DNA]</scope>
</reference>
<name>A0A3L6TI38_PANMI</name>
<evidence type="ECO:0000313" key="1">
    <source>
        <dbReference type="EMBL" id="RLN39900.1"/>
    </source>
</evidence>
<organism evidence="1 2">
    <name type="scientific">Panicum miliaceum</name>
    <name type="common">Proso millet</name>
    <name type="synonym">Broomcorn millet</name>
    <dbReference type="NCBI Taxonomy" id="4540"/>
    <lineage>
        <taxon>Eukaryota</taxon>
        <taxon>Viridiplantae</taxon>
        <taxon>Streptophyta</taxon>
        <taxon>Embryophyta</taxon>
        <taxon>Tracheophyta</taxon>
        <taxon>Spermatophyta</taxon>
        <taxon>Magnoliopsida</taxon>
        <taxon>Liliopsida</taxon>
        <taxon>Poales</taxon>
        <taxon>Poaceae</taxon>
        <taxon>PACMAD clade</taxon>
        <taxon>Panicoideae</taxon>
        <taxon>Panicodae</taxon>
        <taxon>Paniceae</taxon>
        <taxon>Panicinae</taxon>
        <taxon>Panicum</taxon>
        <taxon>Panicum sect. Panicum</taxon>
    </lineage>
</organism>
<protein>
    <submittedName>
        <fullName evidence="1">Uncharacterized protein</fullName>
    </submittedName>
</protein>
<dbReference type="Proteomes" id="UP000275267">
    <property type="component" value="Unassembled WGS sequence"/>
</dbReference>
<proteinExistence type="predicted"/>